<dbReference type="AlphaFoldDB" id="A0AAD7UEU5"/>
<evidence type="ECO:0000313" key="3">
    <source>
        <dbReference type="Proteomes" id="UP001230188"/>
    </source>
</evidence>
<evidence type="ECO:0008006" key="4">
    <source>
        <dbReference type="Google" id="ProtNLM"/>
    </source>
</evidence>
<dbReference type="PANTHER" id="PTHR34309">
    <property type="entry name" value="SLR1406 PROTEIN"/>
    <property type="match status" value="1"/>
</dbReference>
<reference evidence="2" key="1">
    <citation type="submission" date="2023-01" db="EMBL/GenBank/DDBJ databases">
        <title>Metagenome sequencing of chrysophaentin producing Chrysophaeum taylorii.</title>
        <authorList>
            <person name="Davison J."/>
            <person name="Bewley C."/>
        </authorList>
    </citation>
    <scope>NUCLEOTIDE SEQUENCE</scope>
    <source>
        <strain evidence="2">NIES-1699</strain>
    </source>
</reference>
<dbReference type="EMBL" id="JAQMWT010000362">
    <property type="protein sequence ID" value="KAJ8603013.1"/>
    <property type="molecule type" value="Genomic_DNA"/>
</dbReference>
<sequence length="179" mass="18460">MFLVSACSLLWFAAAGENNVESYQDKVVTLPPLPPLSTNEQFYEPTVRLHHSGVLAMLAGAVKQAEDMEQPQVVVVVDASGEVLGEIRMTGSKFLSRKSALAKARTAASINNSSHNVPAHVASELSAATQGAITSLMGGLPVRVEGILVGGVGVGSGHGFQDLVVAQAALAAAGADRVE</sequence>
<feature type="signal peptide" evidence="1">
    <location>
        <begin position="1"/>
        <end position="15"/>
    </location>
</feature>
<dbReference type="InterPro" id="IPR005624">
    <property type="entry name" value="PduO/GlcC-like"/>
</dbReference>
<name>A0AAD7UEU5_9STRA</name>
<organism evidence="2 3">
    <name type="scientific">Chrysophaeum taylorii</name>
    <dbReference type="NCBI Taxonomy" id="2483200"/>
    <lineage>
        <taxon>Eukaryota</taxon>
        <taxon>Sar</taxon>
        <taxon>Stramenopiles</taxon>
        <taxon>Ochrophyta</taxon>
        <taxon>Pelagophyceae</taxon>
        <taxon>Pelagomonadales</taxon>
        <taxon>Pelagomonadaceae</taxon>
        <taxon>Chrysophaeum</taxon>
    </lineage>
</organism>
<evidence type="ECO:0000313" key="2">
    <source>
        <dbReference type="EMBL" id="KAJ8603013.1"/>
    </source>
</evidence>
<dbReference type="Gene3D" id="3.30.450.150">
    <property type="entry name" value="Haem-degrading domain"/>
    <property type="match status" value="1"/>
</dbReference>
<keyword evidence="3" id="KW-1185">Reference proteome</keyword>
<dbReference type="Proteomes" id="UP001230188">
    <property type="component" value="Unassembled WGS sequence"/>
</dbReference>
<gene>
    <name evidence="2" type="ORF">CTAYLR_001554</name>
</gene>
<protein>
    <recommendedName>
        <fullName evidence="4">Heme-binding protein</fullName>
    </recommendedName>
</protein>
<dbReference type="InterPro" id="IPR038084">
    <property type="entry name" value="PduO/GlcC-like_sf"/>
</dbReference>
<keyword evidence="1" id="KW-0732">Signal</keyword>
<evidence type="ECO:0000256" key="1">
    <source>
        <dbReference type="SAM" id="SignalP"/>
    </source>
</evidence>
<dbReference type="PANTHER" id="PTHR34309:SF1">
    <property type="entry name" value="PROTEIN GLCG"/>
    <property type="match status" value="1"/>
</dbReference>
<accession>A0AAD7UEU5</accession>
<dbReference type="Pfam" id="PF03928">
    <property type="entry name" value="HbpS-like"/>
    <property type="match status" value="1"/>
</dbReference>
<dbReference type="InterPro" id="IPR052517">
    <property type="entry name" value="GlcG_carb_metab_protein"/>
</dbReference>
<proteinExistence type="predicted"/>
<dbReference type="SUPFAM" id="SSF143744">
    <property type="entry name" value="GlcG-like"/>
    <property type="match status" value="1"/>
</dbReference>
<comment type="caution">
    <text evidence="2">The sequence shown here is derived from an EMBL/GenBank/DDBJ whole genome shotgun (WGS) entry which is preliminary data.</text>
</comment>
<feature type="chain" id="PRO_5042215494" description="Heme-binding protein" evidence="1">
    <location>
        <begin position="16"/>
        <end position="179"/>
    </location>
</feature>